<reference evidence="1 2" key="1">
    <citation type="submission" date="2019-03" db="EMBL/GenBank/DDBJ databases">
        <title>Genomic Encyclopedia of Type Strains, Phase IV (KMG-V): Genome sequencing to study the core and pangenomes of soil and plant-associated prokaryotes.</title>
        <authorList>
            <person name="Whitman W."/>
        </authorList>
    </citation>
    <scope>NUCLEOTIDE SEQUENCE [LARGE SCALE GENOMIC DNA]</scope>
    <source>
        <strain evidence="1 2">Gr42</strain>
    </source>
</reference>
<name>A0A4R3RB41_9HYPH</name>
<organism evidence="1 2">
    <name type="scientific">Rhizobium azibense</name>
    <dbReference type="NCBI Taxonomy" id="1136135"/>
    <lineage>
        <taxon>Bacteria</taxon>
        <taxon>Pseudomonadati</taxon>
        <taxon>Pseudomonadota</taxon>
        <taxon>Alphaproteobacteria</taxon>
        <taxon>Hyphomicrobiales</taxon>
        <taxon>Rhizobiaceae</taxon>
        <taxon>Rhizobium/Agrobacterium group</taxon>
        <taxon>Rhizobium</taxon>
    </lineage>
</organism>
<sequence length="82" mass="8174">MTLIDIRSYLAVMDGNHVGQIASLSHGKLLLRSGGNGQPASGGQPIIAGLVVDSEAMTTVMGTAASVSSAACGGEIGAYLKE</sequence>
<evidence type="ECO:0000313" key="2">
    <source>
        <dbReference type="Proteomes" id="UP000295547"/>
    </source>
</evidence>
<evidence type="ECO:0000313" key="1">
    <source>
        <dbReference type="EMBL" id="TCU31199.1"/>
    </source>
</evidence>
<dbReference type="AlphaFoldDB" id="A0A4R3RB41"/>
<comment type="caution">
    <text evidence="1">The sequence shown here is derived from an EMBL/GenBank/DDBJ whole genome shotgun (WGS) entry which is preliminary data.</text>
</comment>
<gene>
    <name evidence="1" type="ORF">EV130_101776</name>
</gene>
<protein>
    <submittedName>
        <fullName evidence="1">Uncharacterized protein</fullName>
    </submittedName>
</protein>
<dbReference type="Proteomes" id="UP000295547">
    <property type="component" value="Unassembled WGS sequence"/>
</dbReference>
<accession>A0A4R3RB41</accession>
<dbReference type="EMBL" id="SMBJ01000001">
    <property type="protein sequence ID" value="TCU31199.1"/>
    <property type="molecule type" value="Genomic_DNA"/>
</dbReference>
<keyword evidence="2" id="KW-1185">Reference proteome</keyword>
<proteinExistence type="predicted"/>